<dbReference type="EMBL" id="JAAATY010000006">
    <property type="protein sequence ID" value="NRN65510.1"/>
    <property type="molecule type" value="Genomic_DNA"/>
</dbReference>
<protein>
    <submittedName>
        <fullName evidence="1">Leucine rich repeat variant</fullName>
    </submittedName>
</protein>
<gene>
    <name evidence="1" type="ORF">GC106_27210</name>
</gene>
<evidence type="ECO:0000313" key="1">
    <source>
        <dbReference type="EMBL" id="NRN65510.1"/>
    </source>
</evidence>
<dbReference type="InterPro" id="IPR011989">
    <property type="entry name" value="ARM-like"/>
</dbReference>
<dbReference type="Proteomes" id="UP000763557">
    <property type="component" value="Unassembled WGS sequence"/>
</dbReference>
<sequence>MADEDRYLAHLCGLADNPNLPEHLLDKLVAVTSGELDAGEDLFGVPRTEVPEMADAPAIESTGEVLARRTDLPEWVYHQLATDKRLWVRLYLARNPAVPEGLLWTLADDRAVRPELAWNPVVPVELLAEIATTADLPPVLLPRVAAANPAELRSLAASPSWQVRALVGLHDNLPRDVVDRLIADPDLPVVQALVAAKNPRCSPALLHSLARRAEAVCPQIAQHPNTDADTLMLCLRVPAARRHAARHPNLPPDVATGLLDDPDLLVAEAAAANPALPRKIMEAVLAECL</sequence>
<name>A0ABX2F3D4_9PSEU</name>
<accession>A0ABX2F3D4</accession>
<evidence type="ECO:0000313" key="2">
    <source>
        <dbReference type="Proteomes" id="UP000763557"/>
    </source>
</evidence>
<organism evidence="1 2">
    <name type="scientific">Kibdelosporangium persicum</name>
    <dbReference type="NCBI Taxonomy" id="2698649"/>
    <lineage>
        <taxon>Bacteria</taxon>
        <taxon>Bacillati</taxon>
        <taxon>Actinomycetota</taxon>
        <taxon>Actinomycetes</taxon>
        <taxon>Pseudonocardiales</taxon>
        <taxon>Pseudonocardiaceae</taxon>
        <taxon>Kibdelosporangium</taxon>
    </lineage>
</organism>
<dbReference type="Gene3D" id="1.25.10.10">
    <property type="entry name" value="Leucine-rich Repeat Variant"/>
    <property type="match status" value="1"/>
</dbReference>
<keyword evidence="2" id="KW-1185">Reference proteome</keyword>
<comment type="caution">
    <text evidence="1">The sequence shown here is derived from an EMBL/GenBank/DDBJ whole genome shotgun (WGS) entry which is preliminary data.</text>
</comment>
<reference evidence="1 2" key="1">
    <citation type="submission" date="2020-01" db="EMBL/GenBank/DDBJ databases">
        <title>Kibdelosporangium persica a novel Actinomycetes from a hot desert in Iran.</title>
        <authorList>
            <person name="Safaei N."/>
            <person name="Zaburannyi N."/>
            <person name="Mueller R."/>
            <person name="Wink J."/>
        </authorList>
    </citation>
    <scope>NUCLEOTIDE SEQUENCE [LARGE SCALE GENOMIC DNA]</scope>
    <source>
        <strain evidence="1 2">4NS15</strain>
    </source>
</reference>
<dbReference type="RefSeq" id="WP_173129614.1">
    <property type="nucleotide sequence ID" value="NZ_CBCSGW010000031.1"/>
</dbReference>
<proteinExistence type="predicted"/>